<organism evidence="4 5">
    <name type="scientific">Heterobasidion irregulare (strain TC 32-1)</name>
    <dbReference type="NCBI Taxonomy" id="747525"/>
    <lineage>
        <taxon>Eukaryota</taxon>
        <taxon>Fungi</taxon>
        <taxon>Dikarya</taxon>
        <taxon>Basidiomycota</taxon>
        <taxon>Agaricomycotina</taxon>
        <taxon>Agaricomycetes</taxon>
        <taxon>Russulales</taxon>
        <taxon>Bondarzewiaceae</taxon>
        <taxon>Heterobasidion</taxon>
        <taxon>Heterobasidion annosum species complex</taxon>
    </lineage>
</organism>
<dbReference type="GO" id="GO:0004497">
    <property type="term" value="F:monooxygenase activity"/>
    <property type="evidence" value="ECO:0007669"/>
    <property type="project" value="UniProtKB-KW"/>
</dbReference>
<evidence type="ECO:0008006" key="6">
    <source>
        <dbReference type="Google" id="ProtNLM"/>
    </source>
</evidence>
<dbReference type="Gene3D" id="3.50.50.60">
    <property type="entry name" value="FAD/NAD(P)-binding domain"/>
    <property type="match status" value="1"/>
</dbReference>
<evidence type="ECO:0000313" key="4">
    <source>
        <dbReference type="EMBL" id="ETW84909.1"/>
    </source>
</evidence>
<evidence type="ECO:0000256" key="2">
    <source>
        <dbReference type="ARBA" id="ARBA00023002"/>
    </source>
</evidence>
<dbReference type="GeneID" id="20666426"/>
<keyword evidence="5" id="KW-1185">Reference proteome</keyword>
<dbReference type="SUPFAM" id="SSF51905">
    <property type="entry name" value="FAD/NAD(P)-binding domain"/>
    <property type="match status" value="1"/>
</dbReference>
<dbReference type="InParanoid" id="W4KGS2"/>
<gene>
    <name evidence="4" type="ORF">HETIRDRAFT_109241</name>
</gene>
<dbReference type="RefSeq" id="XP_009544532.1">
    <property type="nucleotide sequence ID" value="XM_009546237.1"/>
</dbReference>
<accession>W4KGS2</accession>
<dbReference type="OrthoDB" id="1878542at2759"/>
<protein>
    <recommendedName>
        <fullName evidence="6">FAD-binding domain-containing protein</fullName>
    </recommendedName>
</protein>
<keyword evidence="3" id="KW-0503">Monooxygenase</keyword>
<dbReference type="EMBL" id="KI925456">
    <property type="protein sequence ID" value="ETW84909.1"/>
    <property type="molecule type" value="Genomic_DNA"/>
</dbReference>
<dbReference type="PANTHER" id="PTHR13789">
    <property type="entry name" value="MONOOXYGENASE"/>
    <property type="match status" value="1"/>
</dbReference>
<dbReference type="HOGENOM" id="CLU_1049938_0_0_1"/>
<dbReference type="AlphaFoldDB" id="W4KGS2"/>
<evidence type="ECO:0000313" key="5">
    <source>
        <dbReference type="Proteomes" id="UP000030671"/>
    </source>
</evidence>
<comment type="similarity">
    <text evidence="1">Belongs to the paxM FAD-dependent monooxygenase family.</text>
</comment>
<sequence length="265" mass="28332">MSALKLGIVVGAGPCSCSPFPISVRLKKIILLPGLADIAATCALAADGHRVRLFEKSPVIPDVTGGIRLRIAILAGVSPPSAHTAHSGSRPSVSLRSGEIVHADLIVGADGARGIVRRVVDAQISDLSGTGAYTGTTVYTGVCAADNADSEQYAHGAAERADSELSKQVKRRKEYILYIGRNEVLVEEQANWEKVPSSCIPRADEAALPLQRKLERIPYVTRARCHECLPADEWVNASETIILIGQATHAMLVRAFDDRIRAAPR</sequence>
<name>W4KGS2_HETIT</name>
<reference evidence="4 5" key="1">
    <citation type="journal article" date="2012" name="New Phytol.">
        <title>Insight into trade-off between wood decay and parasitism from the genome of a fungal forest pathogen.</title>
        <authorList>
            <person name="Olson A."/>
            <person name="Aerts A."/>
            <person name="Asiegbu F."/>
            <person name="Belbahri L."/>
            <person name="Bouzid O."/>
            <person name="Broberg A."/>
            <person name="Canback B."/>
            <person name="Coutinho P.M."/>
            <person name="Cullen D."/>
            <person name="Dalman K."/>
            <person name="Deflorio G."/>
            <person name="van Diepen L.T."/>
            <person name="Dunand C."/>
            <person name="Duplessis S."/>
            <person name="Durling M."/>
            <person name="Gonthier P."/>
            <person name="Grimwood J."/>
            <person name="Fossdal C.G."/>
            <person name="Hansson D."/>
            <person name="Henrissat B."/>
            <person name="Hietala A."/>
            <person name="Himmelstrand K."/>
            <person name="Hoffmeister D."/>
            <person name="Hogberg N."/>
            <person name="James T.Y."/>
            <person name="Karlsson M."/>
            <person name="Kohler A."/>
            <person name="Kues U."/>
            <person name="Lee Y.H."/>
            <person name="Lin Y.C."/>
            <person name="Lind M."/>
            <person name="Lindquist E."/>
            <person name="Lombard V."/>
            <person name="Lucas S."/>
            <person name="Lunden K."/>
            <person name="Morin E."/>
            <person name="Murat C."/>
            <person name="Park J."/>
            <person name="Raffaello T."/>
            <person name="Rouze P."/>
            <person name="Salamov A."/>
            <person name="Schmutz J."/>
            <person name="Solheim H."/>
            <person name="Stahlberg J."/>
            <person name="Velez H."/>
            <person name="de Vries R.P."/>
            <person name="Wiebenga A."/>
            <person name="Woodward S."/>
            <person name="Yakovlev I."/>
            <person name="Garbelotto M."/>
            <person name="Martin F."/>
            <person name="Grigoriev I.V."/>
            <person name="Stenlid J."/>
        </authorList>
    </citation>
    <scope>NUCLEOTIDE SEQUENCE [LARGE SCALE GENOMIC DNA]</scope>
    <source>
        <strain evidence="4 5">TC 32-1</strain>
    </source>
</reference>
<proteinExistence type="inferred from homology"/>
<evidence type="ECO:0000256" key="1">
    <source>
        <dbReference type="ARBA" id="ARBA00007992"/>
    </source>
</evidence>
<evidence type="ECO:0000256" key="3">
    <source>
        <dbReference type="ARBA" id="ARBA00023033"/>
    </source>
</evidence>
<dbReference type="InterPro" id="IPR036188">
    <property type="entry name" value="FAD/NAD-bd_sf"/>
</dbReference>
<dbReference type="KEGG" id="hir:HETIRDRAFT_109241"/>
<dbReference type="InterPro" id="IPR050493">
    <property type="entry name" value="FAD-dep_Monooxygenase_BioMet"/>
</dbReference>
<dbReference type="Proteomes" id="UP000030671">
    <property type="component" value="Unassembled WGS sequence"/>
</dbReference>
<keyword evidence="2" id="KW-0560">Oxidoreductase</keyword>
<dbReference type="PANTHER" id="PTHR13789:SF309">
    <property type="entry name" value="PUTATIVE (AFU_ORTHOLOGUE AFUA_6G14510)-RELATED"/>
    <property type="match status" value="1"/>
</dbReference>